<gene>
    <name evidence="2" type="ORF">QVH07_10540</name>
</gene>
<proteinExistence type="predicted"/>
<feature type="domain" description="N-acetyltransferase" evidence="1">
    <location>
        <begin position="8"/>
        <end position="149"/>
    </location>
</feature>
<dbReference type="PANTHER" id="PTHR13355">
    <property type="entry name" value="GLUCOSAMINE 6-PHOSPHATE N-ACETYLTRANSFERASE"/>
    <property type="match status" value="1"/>
</dbReference>
<evidence type="ECO:0000259" key="1">
    <source>
        <dbReference type="PROSITE" id="PS51186"/>
    </source>
</evidence>
<keyword evidence="2" id="KW-0012">Acyltransferase</keyword>
<dbReference type="InterPro" id="IPR039143">
    <property type="entry name" value="GNPNAT1-like"/>
</dbReference>
<dbReference type="GO" id="GO:0016746">
    <property type="term" value="F:acyltransferase activity"/>
    <property type="evidence" value="ECO:0007669"/>
    <property type="project" value="UniProtKB-KW"/>
</dbReference>
<dbReference type="RefSeq" id="WP_290000231.1">
    <property type="nucleotide sequence ID" value="NZ_JAUEPH010000004.1"/>
</dbReference>
<dbReference type="Proteomes" id="UP001171916">
    <property type="component" value="Unassembled WGS sequence"/>
</dbReference>
<dbReference type="SUPFAM" id="SSF55729">
    <property type="entry name" value="Acyl-CoA N-acyltransferases (Nat)"/>
    <property type="match status" value="1"/>
</dbReference>
<keyword evidence="2" id="KW-0808">Transferase</keyword>
<dbReference type="InterPro" id="IPR016181">
    <property type="entry name" value="Acyl_CoA_acyltransferase"/>
</dbReference>
<dbReference type="Gene3D" id="3.40.630.30">
    <property type="match status" value="1"/>
</dbReference>
<dbReference type="Pfam" id="PF13673">
    <property type="entry name" value="Acetyltransf_10"/>
    <property type="match status" value="1"/>
</dbReference>
<name>A0ABT7YDH8_9BACT</name>
<accession>A0ABT7YDH8</accession>
<evidence type="ECO:0000313" key="3">
    <source>
        <dbReference type="Proteomes" id="UP001171916"/>
    </source>
</evidence>
<dbReference type="PROSITE" id="PS51186">
    <property type="entry name" value="GNAT"/>
    <property type="match status" value="1"/>
</dbReference>
<comment type="caution">
    <text evidence="2">The sequence shown here is derived from an EMBL/GenBank/DDBJ whole genome shotgun (WGS) entry which is preliminary data.</text>
</comment>
<dbReference type="EC" id="2.3.1.-" evidence="2"/>
<organism evidence="2 3">
    <name type="scientific">Algoriphagus sediminis</name>
    <dbReference type="NCBI Taxonomy" id="3057113"/>
    <lineage>
        <taxon>Bacteria</taxon>
        <taxon>Pseudomonadati</taxon>
        <taxon>Bacteroidota</taxon>
        <taxon>Cytophagia</taxon>
        <taxon>Cytophagales</taxon>
        <taxon>Cyclobacteriaceae</taxon>
        <taxon>Algoriphagus</taxon>
    </lineage>
</organism>
<protein>
    <submittedName>
        <fullName evidence="2">GNAT family N-acetyltransferase</fullName>
        <ecNumber evidence="2">2.3.1.-</ecNumber>
    </submittedName>
</protein>
<dbReference type="InterPro" id="IPR000182">
    <property type="entry name" value="GNAT_dom"/>
</dbReference>
<dbReference type="PANTHER" id="PTHR13355:SF11">
    <property type="entry name" value="GLUCOSAMINE 6-PHOSPHATE N-ACETYLTRANSFERASE"/>
    <property type="match status" value="1"/>
</dbReference>
<dbReference type="CDD" id="cd04301">
    <property type="entry name" value="NAT_SF"/>
    <property type="match status" value="1"/>
</dbReference>
<evidence type="ECO:0000313" key="2">
    <source>
        <dbReference type="EMBL" id="MDN3204590.1"/>
    </source>
</evidence>
<sequence>MDLSFSIKAFDELTVHELYELLRLRAEVFVVEQDCVYQDLDNKDQQSIHVLMYKENKLVGCSRLVPPGLSYKEISIGRVITSEKVRGTGLGRELMKVSIQACHEKFGPKNIRLSAQVYAKAFYASLGFQEEGEPYDEDGIPHISMVYTT</sequence>
<dbReference type="EMBL" id="JAUEPH010000004">
    <property type="protein sequence ID" value="MDN3204590.1"/>
    <property type="molecule type" value="Genomic_DNA"/>
</dbReference>
<keyword evidence="3" id="KW-1185">Reference proteome</keyword>
<reference evidence="2" key="1">
    <citation type="submission" date="2023-06" db="EMBL/GenBank/DDBJ databases">
        <title>Robiginitalea aurantiacus sp. nov. and Algoriphagus sediminis sp. nov., isolated from coastal sediment.</title>
        <authorList>
            <person name="Zhou Z.Y."/>
            <person name="An J."/>
            <person name="Jia Y.W."/>
            <person name="Du Z.J."/>
        </authorList>
    </citation>
    <scope>NUCLEOTIDE SEQUENCE</scope>
    <source>
        <strain evidence="2">C2-7</strain>
    </source>
</reference>